<keyword evidence="1" id="KW-0732">Signal</keyword>
<dbReference type="RefSeq" id="WP_160961559.1">
    <property type="nucleotide sequence ID" value="NZ_WVUD01000022.1"/>
</dbReference>
<gene>
    <name evidence="2" type="ORF">GTA51_12525</name>
</gene>
<evidence type="ECO:0000256" key="1">
    <source>
        <dbReference type="SAM" id="SignalP"/>
    </source>
</evidence>
<evidence type="ECO:0000313" key="2">
    <source>
        <dbReference type="EMBL" id="MYL83954.1"/>
    </source>
</evidence>
<dbReference type="OrthoDB" id="5458908at2"/>
<feature type="signal peptide" evidence="1">
    <location>
        <begin position="1"/>
        <end position="21"/>
    </location>
</feature>
<keyword evidence="3" id="KW-1185">Reference proteome</keyword>
<organism evidence="2 3">
    <name type="scientific">Solidesulfovibrio aerotolerans</name>
    <dbReference type="NCBI Taxonomy" id="295255"/>
    <lineage>
        <taxon>Bacteria</taxon>
        <taxon>Pseudomonadati</taxon>
        <taxon>Thermodesulfobacteriota</taxon>
        <taxon>Desulfovibrionia</taxon>
        <taxon>Desulfovibrionales</taxon>
        <taxon>Desulfovibrionaceae</taxon>
        <taxon>Solidesulfovibrio</taxon>
    </lineage>
</organism>
<dbReference type="AlphaFoldDB" id="A0A7C9MVX4"/>
<feature type="chain" id="PRO_5028924346" description="DUF2147 domain-containing protein" evidence="1">
    <location>
        <begin position="22"/>
        <end position="117"/>
    </location>
</feature>
<reference evidence="2 3" key="1">
    <citation type="submission" date="2020-01" db="EMBL/GenBank/DDBJ databases">
        <title>Genome sequence of Desulfovibrio aerotolerans DSM 16695(T).</title>
        <authorList>
            <person name="Karnachuk O."/>
            <person name="Avakyan M."/>
            <person name="Mardanov A."/>
            <person name="Kadnikov V."/>
            <person name="Ravin N."/>
        </authorList>
    </citation>
    <scope>NUCLEOTIDE SEQUENCE [LARGE SCALE GENOMIC DNA]</scope>
    <source>
        <strain evidence="2 3">DSM 16695</strain>
    </source>
</reference>
<comment type="caution">
    <text evidence="2">The sequence shown here is derived from an EMBL/GenBank/DDBJ whole genome shotgun (WGS) entry which is preliminary data.</text>
</comment>
<sequence>MRLFALLAFLASLLLALPALACAEAQMAGLWRASLYGSQLSATIEQDGNSVKGEVVVCALTGETNVYHVVGAVFNGHVYMIHGSGHVFEGDARGNELTGTLTTKGGRKVELRATRTP</sequence>
<accession>A0A7C9MVX4</accession>
<dbReference type="EMBL" id="WVUD01000022">
    <property type="protein sequence ID" value="MYL83954.1"/>
    <property type="molecule type" value="Genomic_DNA"/>
</dbReference>
<name>A0A7C9MVX4_9BACT</name>
<proteinExistence type="predicted"/>
<protein>
    <recommendedName>
        <fullName evidence="4">DUF2147 domain-containing protein</fullName>
    </recommendedName>
</protein>
<evidence type="ECO:0000313" key="3">
    <source>
        <dbReference type="Proteomes" id="UP000482487"/>
    </source>
</evidence>
<dbReference type="Proteomes" id="UP000482487">
    <property type="component" value="Unassembled WGS sequence"/>
</dbReference>
<evidence type="ECO:0008006" key="4">
    <source>
        <dbReference type="Google" id="ProtNLM"/>
    </source>
</evidence>